<proteinExistence type="predicted"/>
<dbReference type="RefSeq" id="XP_033573317.1">
    <property type="nucleotide sequence ID" value="XM_033715887.1"/>
</dbReference>
<gene>
    <name evidence="2 4" type="ORF">BDZ99DRAFT_394364</name>
</gene>
<dbReference type="OrthoDB" id="3759733at2759"/>
<dbReference type="EMBL" id="MU003707">
    <property type="protein sequence ID" value="KAF2806353.1"/>
    <property type="molecule type" value="Genomic_DNA"/>
</dbReference>
<feature type="non-terminal residue" evidence="2">
    <location>
        <position position="1"/>
    </location>
</feature>
<evidence type="ECO:0000259" key="1">
    <source>
        <dbReference type="Pfam" id="PF24968"/>
    </source>
</evidence>
<protein>
    <recommendedName>
        <fullName evidence="1">DUF7770 domain-containing protein</fullName>
    </recommendedName>
</protein>
<accession>A0A6A6YCW1</accession>
<evidence type="ECO:0000313" key="2">
    <source>
        <dbReference type="EMBL" id="KAF2806353.1"/>
    </source>
</evidence>
<name>A0A6A6YCW1_9PEZI</name>
<dbReference type="Proteomes" id="UP000504636">
    <property type="component" value="Unplaced"/>
</dbReference>
<sequence length="105" mass="11660">LLHATVFNGGSVRLDMSPNPVAGELATLIVKRLDYNVSTDGYHNYRYGNAMLECRYWVYVVMKDFRDAGWIGGTGNETYSAVCLTWTTGGVQMPKTPVWTQGTFG</sequence>
<dbReference type="AlphaFoldDB" id="A0A6A6YCW1"/>
<feature type="domain" description="DUF7770" evidence="1">
    <location>
        <begin position="39"/>
        <end position="104"/>
    </location>
</feature>
<organism evidence="2">
    <name type="scientific">Mytilinidion resinicola</name>
    <dbReference type="NCBI Taxonomy" id="574789"/>
    <lineage>
        <taxon>Eukaryota</taxon>
        <taxon>Fungi</taxon>
        <taxon>Dikarya</taxon>
        <taxon>Ascomycota</taxon>
        <taxon>Pezizomycotina</taxon>
        <taxon>Dothideomycetes</taxon>
        <taxon>Pleosporomycetidae</taxon>
        <taxon>Mytilinidiales</taxon>
        <taxon>Mytilinidiaceae</taxon>
        <taxon>Mytilinidion</taxon>
    </lineage>
</organism>
<dbReference type="GeneID" id="54456780"/>
<reference evidence="2 4" key="1">
    <citation type="journal article" date="2020" name="Stud. Mycol.">
        <title>101 Dothideomycetes genomes: a test case for predicting lifestyles and emergence of pathogens.</title>
        <authorList>
            <person name="Haridas S."/>
            <person name="Albert R."/>
            <person name="Binder M."/>
            <person name="Bloem J."/>
            <person name="Labutti K."/>
            <person name="Salamov A."/>
            <person name="Andreopoulos B."/>
            <person name="Baker S."/>
            <person name="Barry K."/>
            <person name="Bills G."/>
            <person name="Bluhm B."/>
            <person name="Cannon C."/>
            <person name="Castanera R."/>
            <person name="Culley D."/>
            <person name="Daum C."/>
            <person name="Ezra D."/>
            <person name="Gonzalez J."/>
            <person name="Henrissat B."/>
            <person name="Kuo A."/>
            <person name="Liang C."/>
            <person name="Lipzen A."/>
            <person name="Lutzoni F."/>
            <person name="Magnuson J."/>
            <person name="Mondo S."/>
            <person name="Nolan M."/>
            <person name="Ohm R."/>
            <person name="Pangilinan J."/>
            <person name="Park H.-J."/>
            <person name="Ramirez L."/>
            <person name="Alfaro M."/>
            <person name="Sun H."/>
            <person name="Tritt A."/>
            <person name="Yoshinaga Y."/>
            <person name="Zwiers L.-H."/>
            <person name="Turgeon B."/>
            <person name="Goodwin S."/>
            <person name="Spatafora J."/>
            <person name="Crous P."/>
            <person name="Grigoriev I."/>
        </authorList>
    </citation>
    <scope>NUCLEOTIDE SEQUENCE</scope>
    <source>
        <strain evidence="2 4">CBS 304.34</strain>
    </source>
</reference>
<evidence type="ECO:0000313" key="3">
    <source>
        <dbReference type="Proteomes" id="UP000504636"/>
    </source>
</evidence>
<reference evidence="4" key="2">
    <citation type="submission" date="2020-04" db="EMBL/GenBank/DDBJ databases">
        <authorList>
            <consortium name="NCBI Genome Project"/>
        </authorList>
    </citation>
    <scope>NUCLEOTIDE SEQUENCE</scope>
    <source>
        <strain evidence="4">CBS 304.34</strain>
    </source>
</reference>
<evidence type="ECO:0000313" key="4">
    <source>
        <dbReference type="RefSeq" id="XP_033573317.1"/>
    </source>
</evidence>
<keyword evidence="3" id="KW-1185">Reference proteome</keyword>
<dbReference type="InterPro" id="IPR056672">
    <property type="entry name" value="DUF7770"/>
</dbReference>
<dbReference type="Pfam" id="PF24968">
    <property type="entry name" value="DUF7770"/>
    <property type="match status" value="1"/>
</dbReference>
<reference evidence="4" key="3">
    <citation type="submission" date="2025-04" db="UniProtKB">
        <authorList>
            <consortium name="RefSeq"/>
        </authorList>
    </citation>
    <scope>IDENTIFICATION</scope>
    <source>
        <strain evidence="4">CBS 304.34</strain>
    </source>
</reference>